<evidence type="ECO:0000256" key="1">
    <source>
        <dbReference type="SAM" id="MobiDB-lite"/>
    </source>
</evidence>
<protein>
    <recommendedName>
        <fullName evidence="2">BZIP domain-containing protein</fullName>
    </recommendedName>
</protein>
<dbReference type="SUPFAM" id="SSF57959">
    <property type="entry name" value="Leucine zipper domain"/>
    <property type="match status" value="1"/>
</dbReference>
<dbReference type="GO" id="GO:0003700">
    <property type="term" value="F:DNA-binding transcription factor activity"/>
    <property type="evidence" value="ECO:0007669"/>
    <property type="project" value="InterPro"/>
</dbReference>
<gene>
    <name evidence="3" type="ORF">CC86DRAFT_364895</name>
</gene>
<name>A0A6A7AIV0_9PLEO</name>
<feature type="region of interest" description="Disordered" evidence="1">
    <location>
        <begin position="54"/>
        <end position="113"/>
    </location>
</feature>
<dbReference type="InterPro" id="IPR046347">
    <property type="entry name" value="bZIP_sf"/>
</dbReference>
<proteinExistence type="predicted"/>
<dbReference type="AlphaFoldDB" id="A0A6A7AIV0"/>
<feature type="region of interest" description="Disordered" evidence="1">
    <location>
        <begin position="225"/>
        <end position="261"/>
    </location>
</feature>
<dbReference type="PROSITE" id="PS00036">
    <property type="entry name" value="BZIP_BASIC"/>
    <property type="match status" value="1"/>
</dbReference>
<keyword evidence="4" id="KW-1185">Reference proteome</keyword>
<dbReference type="PANTHER" id="PTHR39607">
    <property type="entry name" value="XANTHOCILLIN BIOSYNTHESIS CLUSTER TRANSCRIPTION FACTOR XANC-RELATED"/>
    <property type="match status" value="1"/>
</dbReference>
<feature type="domain" description="BZIP" evidence="2">
    <location>
        <begin position="45"/>
        <end position="60"/>
    </location>
</feature>
<dbReference type="OrthoDB" id="194358at2759"/>
<evidence type="ECO:0000259" key="2">
    <source>
        <dbReference type="PROSITE" id="PS00036"/>
    </source>
</evidence>
<dbReference type="InterPro" id="IPR052635">
    <property type="entry name" value="Sec_Metab_Biosynth_Reg"/>
</dbReference>
<feature type="compositionally biased region" description="Low complexity" evidence="1">
    <location>
        <begin position="95"/>
        <end position="111"/>
    </location>
</feature>
<evidence type="ECO:0000313" key="3">
    <source>
        <dbReference type="EMBL" id="KAF2832884.1"/>
    </source>
</evidence>
<dbReference type="CDD" id="cd14688">
    <property type="entry name" value="bZIP_YAP"/>
    <property type="match status" value="1"/>
</dbReference>
<dbReference type="InterPro" id="IPR004827">
    <property type="entry name" value="bZIP"/>
</dbReference>
<dbReference type="Proteomes" id="UP000799424">
    <property type="component" value="Unassembled WGS sequence"/>
</dbReference>
<feature type="compositionally biased region" description="Pro residues" evidence="1">
    <location>
        <begin position="251"/>
        <end position="261"/>
    </location>
</feature>
<reference evidence="3" key="1">
    <citation type="journal article" date="2020" name="Stud. Mycol.">
        <title>101 Dothideomycetes genomes: a test case for predicting lifestyles and emergence of pathogens.</title>
        <authorList>
            <person name="Haridas S."/>
            <person name="Albert R."/>
            <person name="Binder M."/>
            <person name="Bloem J."/>
            <person name="Labutti K."/>
            <person name="Salamov A."/>
            <person name="Andreopoulos B."/>
            <person name="Baker S."/>
            <person name="Barry K."/>
            <person name="Bills G."/>
            <person name="Bluhm B."/>
            <person name="Cannon C."/>
            <person name="Castanera R."/>
            <person name="Culley D."/>
            <person name="Daum C."/>
            <person name="Ezra D."/>
            <person name="Gonzalez J."/>
            <person name="Henrissat B."/>
            <person name="Kuo A."/>
            <person name="Liang C."/>
            <person name="Lipzen A."/>
            <person name="Lutzoni F."/>
            <person name="Magnuson J."/>
            <person name="Mondo S."/>
            <person name="Nolan M."/>
            <person name="Ohm R."/>
            <person name="Pangilinan J."/>
            <person name="Park H.-J."/>
            <person name="Ramirez L."/>
            <person name="Alfaro M."/>
            <person name="Sun H."/>
            <person name="Tritt A."/>
            <person name="Yoshinaga Y."/>
            <person name="Zwiers L.-H."/>
            <person name="Turgeon B."/>
            <person name="Goodwin S."/>
            <person name="Spatafora J."/>
            <person name="Crous P."/>
            <person name="Grigoriev I."/>
        </authorList>
    </citation>
    <scope>NUCLEOTIDE SEQUENCE</scope>
    <source>
        <strain evidence="3">CBS 113818</strain>
    </source>
</reference>
<evidence type="ECO:0000313" key="4">
    <source>
        <dbReference type="Proteomes" id="UP000799424"/>
    </source>
</evidence>
<dbReference type="PANTHER" id="PTHR39607:SF1">
    <property type="entry name" value="B-ZIP TRANSCRIPTION FACTOR (EUROFUNG)"/>
    <property type="match status" value="1"/>
</dbReference>
<sequence length="261" mass="29076">MHRHAGYQYATAAPTTTRYSGTSSAFSASANPNEDWTKISDLAERRRIQNRIAQRNYRKKLKKRLEDLERRAASSSASPEQKPAELQPPQRSPRQEFPSPSSSESSYTTPPAEDRMFSHQYTRQLSTSPPPFSVASYSTYPAPETVAYTMPYTTNSPYHSIPTTMTPEMPSYHYLPPPLSSSYPTTLPSLVPSMKSEYYAEEELSPFGVGYAAIGGIEMPHPHAYADSAAHTPPLEHSELGYPTTPNSMPRTPPLHPVHPM</sequence>
<accession>A0A6A7AIV0</accession>
<organism evidence="3 4">
    <name type="scientific">Ophiobolus disseminans</name>
    <dbReference type="NCBI Taxonomy" id="1469910"/>
    <lineage>
        <taxon>Eukaryota</taxon>
        <taxon>Fungi</taxon>
        <taxon>Dikarya</taxon>
        <taxon>Ascomycota</taxon>
        <taxon>Pezizomycotina</taxon>
        <taxon>Dothideomycetes</taxon>
        <taxon>Pleosporomycetidae</taxon>
        <taxon>Pleosporales</taxon>
        <taxon>Pleosporineae</taxon>
        <taxon>Phaeosphaeriaceae</taxon>
        <taxon>Ophiobolus</taxon>
    </lineage>
</organism>
<dbReference type="EMBL" id="MU006216">
    <property type="protein sequence ID" value="KAF2832884.1"/>
    <property type="molecule type" value="Genomic_DNA"/>
</dbReference>
<dbReference type="Gene3D" id="1.20.5.170">
    <property type="match status" value="1"/>
</dbReference>